<dbReference type="Proteomes" id="UP001054945">
    <property type="component" value="Unassembled WGS sequence"/>
</dbReference>
<feature type="compositionally biased region" description="Basic and acidic residues" evidence="1">
    <location>
        <begin position="17"/>
        <end position="26"/>
    </location>
</feature>
<proteinExistence type="predicted"/>
<evidence type="ECO:0000256" key="1">
    <source>
        <dbReference type="SAM" id="MobiDB-lite"/>
    </source>
</evidence>
<protein>
    <submittedName>
        <fullName evidence="2">Uncharacterized protein</fullName>
    </submittedName>
</protein>
<name>A0AAV4UZH5_CAEEX</name>
<organism evidence="2 3">
    <name type="scientific">Caerostris extrusa</name>
    <name type="common">Bark spider</name>
    <name type="synonym">Caerostris bankana</name>
    <dbReference type="NCBI Taxonomy" id="172846"/>
    <lineage>
        <taxon>Eukaryota</taxon>
        <taxon>Metazoa</taxon>
        <taxon>Ecdysozoa</taxon>
        <taxon>Arthropoda</taxon>
        <taxon>Chelicerata</taxon>
        <taxon>Arachnida</taxon>
        <taxon>Araneae</taxon>
        <taxon>Araneomorphae</taxon>
        <taxon>Entelegynae</taxon>
        <taxon>Araneoidea</taxon>
        <taxon>Araneidae</taxon>
        <taxon>Caerostris</taxon>
    </lineage>
</organism>
<comment type="caution">
    <text evidence="2">The sequence shown here is derived from an EMBL/GenBank/DDBJ whole genome shotgun (WGS) entry which is preliminary data.</text>
</comment>
<evidence type="ECO:0000313" key="3">
    <source>
        <dbReference type="Proteomes" id="UP001054945"/>
    </source>
</evidence>
<gene>
    <name evidence="2" type="ORF">CEXT_205371</name>
</gene>
<evidence type="ECO:0000313" key="2">
    <source>
        <dbReference type="EMBL" id="GIY63106.1"/>
    </source>
</evidence>
<keyword evidence="3" id="KW-1185">Reference proteome</keyword>
<dbReference type="AlphaFoldDB" id="A0AAV4UZH5"/>
<dbReference type="EMBL" id="BPLR01013704">
    <property type="protein sequence ID" value="GIY63106.1"/>
    <property type="molecule type" value="Genomic_DNA"/>
</dbReference>
<accession>A0AAV4UZH5</accession>
<sequence length="75" mass="8282">MREKRKTSSMLSPELGHFLREQKPGVEDPGEIDVADSQKSESSLLVVDRINKAVPKGKGDLSCNRVVSNPNELMC</sequence>
<feature type="region of interest" description="Disordered" evidence="1">
    <location>
        <begin position="1"/>
        <end position="39"/>
    </location>
</feature>
<reference evidence="2 3" key="1">
    <citation type="submission" date="2021-06" db="EMBL/GenBank/DDBJ databases">
        <title>Caerostris extrusa draft genome.</title>
        <authorList>
            <person name="Kono N."/>
            <person name="Arakawa K."/>
        </authorList>
    </citation>
    <scope>NUCLEOTIDE SEQUENCE [LARGE SCALE GENOMIC DNA]</scope>
</reference>